<dbReference type="OrthoDB" id="9977870at2759"/>
<dbReference type="EC" id="2.3.2.31" evidence="2"/>
<evidence type="ECO:0000259" key="9">
    <source>
        <dbReference type="PROSITE" id="PS51873"/>
    </source>
</evidence>
<evidence type="ECO:0000313" key="11">
    <source>
        <dbReference type="Proteomes" id="UP000077069"/>
    </source>
</evidence>
<evidence type="ECO:0000256" key="8">
    <source>
        <dbReference type="ARBA" id="ARBA00022833"/>
    </source>
</evidence>
<evidence type="ECO:0000256" key="7">
    <source>
        <dbReference type="ARBA" id="ARBA00022786"/>
    </source>
</evidence>
<dbReference type="PROSITE" id="PS51873">
    <property type="entry name" value="TRIAD"/>
    <property type="match status" value="1"/>
</dbReference>
<sequence length="194" mass="22174">VTHTFCSACMEPYTRFDALELGCKREDDDTYHAYCRGCLVDLFETSFTDTTLFPPRCCGKYIPVSACVELLPLELVKRYKDKQLELASPNPVYCSNRFCAKFIKPESVTADVAVCQSCNMETCAICKNPKHKGLCPDDPTFRMLLEVAGKKRWQRCPRCRTMVELLTGCYHMRCRCTADFCYLCAKPWKTCSCP</sequence>
<evidence type="ECO:0000313" key="10">
    <source>
        <dbReference type="EMBL" id="OAG08746.1"/>
    </source>
</evidence>
<feature type="non-terminal residue" evidence="10">
    <location>
        <position position="194"/>
    </location>
</feature>
<dbReference type="InterPro" id="IPR002867">
    <property type="entry name" value="IBR_dom"/>
</dbReference>
<dbReference type="InterPro" id="IPR031127">
    <property type="entry name" value="E3_UB_ligase_RBR"/>
</dbReference>
<keyword evidence="7" id="KW-0833">Ubl conjugation pathway</keyword>
<evidence type="ECO:0000256" key="5">
    <source>
        <dbReference type="ARBA" id="ARBA00022737"/>
    </source>
</evidence>
<dbReference type="SUPFAM" id="SSF57850">
    <property type="entry name" value="RING/U-box"/>
    <property type="match status" value="1"/>
</dbReference>
<dbReference type="CDD" id="cd22584">
    <property type="entry name" value="Rcat_RBR_unk"/>
    <property type="match status" value="1"/>
</dbReference>
<gene>
    <name evidence="10" type="ORF">CC84DRAFT_1071746</name>
</gene>
<keyword evidence="11" id="KW-1185">Reference proteome</keyword>
<dbReference type="GeneID" id="28757163"/>
<dbReference type="InParanoid" id="A0A177CN76"/>
<dbReference type="InterPro" id="IPR044066">
    <property type="entry name" value="TRIAD_supradom"/>
</dbReference>
<proteinExistence type="predicted"/>
<dbReference type="Proteomes" id="UP000077069">
    <property type="component" value="Unassembled WGS sequence"/>
</dbReference>
<dbReference type="PANTHER" id="PTHR11685">
    <property type="entry name" value="RBR FAMILY RING FINGER AND IBR DOMAIN-CONTAINING"/>
    <property type="match status" value="1"/>
</dbReference>
<dbReference type="RefSeq" id="XP_018039111.1">
    <property type="nucleotide sequence ID" value="XM_018173677.1"/>
</dbReference>
<feature type="domain" description="RING-type" evidence="9">
    <location>
        <begin position="2"/>
        <end position="194"/>
    </location>
</feature>
<dbReference type="EMBL" id="KV441550">
    <property type="protein sequence ID" value="OAG08746.1"/>
    <property type="molecule type" value="Genomic_DNA"/>
</dbReference>
<dbReference type="Pfam" id="PF01485">
    <property type="entry name" value="IBR"/>
    <property type="match status" value="2"/>
</dbReference>
<keyword evidence="8" id="KW-0862">Zinc</keyword>
<organism evidence="10 11">
    <name type="scientific">Paraphaeosphaeria sporulosa</name>
    <dbReference type="NCBI Taxonomy" id="1460663"/>
    <lineage>
        <taxon>Eukaryota</taxon>
        <taxon>Fungi</taxon>
        <taxon>Dikarya</taxon>
        <taxon>Ascomycota</taxon>
        <taxon>Pezizomycotina</taxon>
        <taxon>Dothideomycetes</taxon>
        <taxon>Pleosporomycetidae</taxon>
        <taxon>Pleosporales</taxon>
        <taxon>Massarineae</taxon>
        <taxon>Didymosphaeriaceae</taxon>
        <taxon>Paraphaeosphaeria</taxon>
    </lineage>
</organism>
<dbReference type="AlphaFoldDB" id="A0A177CN76"/>
<dbReference type="STRING" id="1460663.A0A177CN76"/>
<dbReference type="GO" id="GO:0008270">
    <property type="term" value="F:zinc ion binding"/>
    <property type="evidence" value="ECO:0007669"/>
    <property type="project" value="UniProtKB-KW"/>
</dbReference>
<keyword evidence="6" id="KW-0863">Zinc-finger</keyword>
<dbReference type="GO" id="GO:0061630">
    <property type="term" value="F:ubiquitin protein ligase activity"/>
    <property type="evidence" value="ECO:0007669"/>
    <property type="project" value="UniProtKB-EC"/>
</dbReference>
<keyword evidence="4" id="KW-0479">Metal-binding</keyword>
<accession>A0A177CN76</accession>
<comment type="catalytic activity">
    <reaction evidence="1">
        <text>[E2 ubiquitin-conjugating enzyme]-S-ubiquitinyl-L-cysteine + [acceptor protein]-L-lysine = [E2 ubiquitin-conjugating enzyme]-L-cysteine + [acceptor protein]-N(6)-ubiquitinyl-L-lysine.</text>
        <dbReference type="EC" id="2.3.2.31"/>
    </reaction>
</comment>
<evidence type="ECO:0000256" key="6">
    <source>
        <dbReference type="ARBA" id="ARBA00022771"/>
    </source>
</evidence>
<feature type="non-terminal residue" evidence="10">
    <location>
        <position position="1"/>
    </location>
</feature>
<keyword evidence="3" id="KW-0808">Transferase</keyword>
<evidence type="ECO:0000256" key="4">
    <source>
        <dbReference type="ARBA" id="ARBA00022723"/>
    </source>
</evidence>
<dbReference type="GO" id="GO:0016567">
    <property type="term" value="P:protein ubiquitination"/>
    <property type="evidence" value="ECO:0007669"/>
    <property type="project" value="InterPro"/>
</dbReference>
<reference evidence="10 11" key="1">
    <citation type="submission" date="2016-05" db="EMBL/GenBank/DDBJ databases">
        <title>Comparative analysis of secretome profiles of manganese(II)-oxidizing ascomycete fungi.</title>
        <authorList>
            <consortium name="DOE Joint Genome Institute"/>
            <person name="Zeiner C.A."/>
            <person name="Purvine S.O."/>
            <person name="Zink E.M."/>
            <person name="Wu S."/>
            <person name="Pasa-Tolic L."/>
            <person name="Chaput D.L."/>
            <person name="Haridas S."/>
            <person name="Grigoriev I.V."/>
            <person name="Santelli C.M."/>
            <person name="Hansel C.M."/>
        </authorList>
    </citation>
    <scope>NUCLEOTIDE SEQUENCE [LARGE SCALE GENOMIC DNA]</scope>
    <source>
        <strain evidence="10 11">AP3s5-JAC2a</strain>
    </source>
</reference>
<dbReference type="Gene3D" id="1.20.120.1750">
    <property type="match status" value="1"/>
</dbReference>
<evidence type="ECO:0000256" key="1">
    <source>
        <dbReference type="ARBA" id="ARBA00001798"/>
    </source>
</evidence>
<evidence type="ECO:0000256" key="2">
    <source>
        <dbReference type="ARBA" id="ARBA00012251"/>
    </source>
</evidence>
<protein>
    <recommendedName>
        <fullName evidence="2">RBR-type E3 ubiquitin transferase</fullName>
        <ecNumber evidence="2">2.3.2.31</ecNumber>
    </recommendedName>
</protein>
<name>A0A177CN76_9PLEO</name>
<evidence type="ECO:0000256" key="3">
    <source>
        <dbReference type="ARBA" id="ARBA00022679"/>
    </source>
</evidence>
<keyword evidence="5" id="KW-0677">Repeat</keyword>